<dbReference type="Proteomes" id="UP000234681">
    <property type="component" value="Chromosome 7"/>
</dbReference>
<protein>
    <submittedName>
        <fullName evidence="1">RCG60256</fullName>
    </submittedName>
</protein>
<dbReference type="AlphaFoldDB" id="A6HSW1"/>
<sequence length="61" mass="6626">MYILIFLYKKNNTIIIIGVLKLHISQGPTFCLGESCLPTLNLTFVPEASSSLSLITTVTPG</sequence>
<proteinExistence type="predicted"/>
<gene>
    <name evidence="1" type="ORF">rCG_60256</name>
</gene>
<accession>A6HSW1</accession>
<evidence type="ECO:0000313" key="2">
    <source>
        <dbReference type="Proteomes" id="UP000234681"/>
    </source>
</evidence>
<reference evidence="1 2" key="1">
    <citation type="submission" date="2005-09" db="EMBL/GenBank/DDBJ databases">
        <authorList>
            <person name="Mural R.J."/>
            <person name="Li P.W."/>
            <person name="Adams M.D."/>
            <person name="Amanatides P.G."/>
            <person name="Baden-Tillson H."/>
            <person name="Barnstead M."/>
            <person name="Chin S.H."/>
            <person name="Dew I."/>
            <person name="Evans C.A."/>
            <person name="Ferriera S."/>
            <person name="Flanigan M."/>
            <person name="Fosler C."/>
            <person name="Glodek A."/>
            <person name="Gu Z."/>
            <person name="Holt R.A."/>
            <person name="Jennings D."/>
            <person name="Kraft C.L."/>
            <person name="Lu F."/>
            <person name="Nguyen T."/>
            <person name="Nusskern D.R."/>
            <person name="Pfannkoch C.M."/>
            <person name="Sitter C."/>
            <person name="Sutton G.G."/>
            <person name="Venter J.C."/>
            <person name="Wang Z."/>
            <person name="Woodage T."/>
            <person name="Zheng X.H."/>
            <person name="Zhong F."/>
        </authorList>
    </citation>
    <scope>NUCLEOTIDE SEQUENCE [LARGE SCALE GENOMIC DNA]</scope>
    <source>
        <strain>BN</strain>
        <strain evidence="2">Sprague-Dawley</strain>
    </source>
</reference>
<name>A6HSW1_RAT</name>
<dbReference type="EMBL" id="CH473950">
    <property type="protein sequence ID" value="EDM15761.1"/>
    <property type="molecule type" value="Genomic_DNA"/>
</dbReference>
<organism evidence="1 2">
    <name type="scientific">Rattus norvegicus</name>
    <name type="common">Rat</name>
    <dbReference type="NCBI Taxonomy" id="10116"/>
    <lineage>
        <taxon>Eukaryota</taxon>
        <taxon>Metazoa</taxon>
        <taxon>Chordata</taxon>
        <taxon>Craniata</taxon>
        <taxon>Vertebrata</taxon>
        <taxon>Euteleostomi</taxon>
        <taxon>Mammalia</taxon>
        <taxon>Eutheria</taxon>
        <taxon>Euarchontoglires</taxon>
        <taxon>Glires</taxon>
        <taxon>Rodentia</taxon>
        <taxon>Myomorpha</taxon>
        <taxon>Muroidea</taxon>
        <taxon>Muridae</taxon>
        <taxon>Murinae</taxon>
        <taxon>Rattus</taxon>
    </lineage>
</organism>
<evidence type="ECO:0000313" key="1">
    <source>
        <dbReference type="EMBL" id="EDM15761.1"/>
    </source>
</evidence>